<dbReference type="Proteomes" id="UP001369082">
    <property type="component" value="Unassembled WGS sequence"/>
</dbReference>
<comment type="caution">
    <text evidence="1">The sequence shown here is derived from an EMBL/GenBank/DDBJ whole genome shotgun (WGS) entry which is preliminary data.</text>
</comment>
<gene>
    <name evidence="1" type="ORF">V6256_02270</name>
</gene>
<organism evidence="1 2">
    <name type="scientific">Psychromonas aquatilis</name>
    <dbReference type="NCBI Taxonomy" id="2005072"/>
    <lineage>
        <taxon>Bacteria</taxon>
        <taxon>Pseudomonadati</taxon>
        <taxon>Pseudomonadota</taxon>
        <taxon>Gammaproteobacteria</taxon>
        <taxon>Alteromonadales</taxon>
        <taxon>Psychromonadaceae</taxon>
        <taxon>Psychromonas</taxon>
    </lineage>
</organism>
<accession>A0ABU9GM90</accession>
<dbReference type="EMBL" id="JBAKAZ010000005">
    <property type="protein sequence ID" value="MEL0628423.1"/>
    <property type="molecule type" value="Genomic_DNA"/>
</dbReference>
<keyword evidence="2" id="KW-1185">Reference proteome</keyword>
<name>A0ABU9GM90_9GAMM</name>
<reference evidence="1 2" key="1">
    <citation type="submission" date="2024-02" db="EMBL/GenBank/DDBJ databases">
        <title>Bacteria isolated from the canopy kelp, Nereocystis luetkeana.</title>
        <authorList>
            <person name="Pfister C.A."/>
            <person name="Younker I.T."/>
            <person name="Light S.H."/>
        </authorList>
    </citation>
    <scope>NUCLEOTIDE SEQUENCE [LARGE SCALE GENOMIC DNA]</scope>
    <source>
        <strain evidence="1 2">TI.1.05</strain>
    </source>
</reference>
<evidence type="ECO:0000313" key="2">
    <source>
        <dbReference type="Proteomes" id="UP001369082"/>
    </source>
</evidence>
<protein>
    <submittedName>
        <fullName evidence="1">Uncharacterized protein</fullName>
    </submittedName>
</protein>
<evidence type="ECO:0000313" key="1">
    <source>
        <dbReference type="EMBL" id="MEL0628423.1"/>
    </source>
</evidence>
<sequence>MNNMRAKLKNSSYLVAEHTSFYLYRPIKGLIGEKSQRLALSRGTTEKQEKRV</sequence>
<dbReference type="RefSeq" id="WP_341596371.1">
    <property type="nucleotide sequence ID" value="NZ_JBAKAZ010000005.1"/>
</dbReference>
<proteinExistence type="predicted"/>